<accession>A0A317CK66</accession>
<evidence type="ECO:0000256" key="7">
    <source>
        <dbReference type="PROSITE-ProRule" id="PRU01091"/>
    </source>
</evidence>
<evidence type="ECO:0000313" key="10">
    <source>
        <dbReference type="EMBL" id="PWQ98571.1"/>
    </source>
</evidence>
<dbReference type="CDD" id="cd00383">
    <property type="entry name" value="trans_reg_C"/>
    <property type="match status" value="1"/>
</dbReference>
<evidence type="ECO:0000256" key="4">
    <source>
        <dbReference type="ARBA" id="ARBA00023125"/>
    </source>
</evidence>
<dbReference type="SMART" id="SM00862">
    <property type="entry name" value="Trans_reg_C"/>
    <property type="match status" value="1"/>
</dbReference>
<dbReference type="InterPro" id="IPR011006">
    <property type="entry name" value="CheY-like_superfamily"/>
</dbReference>
<dbReference type="GO" id="GO:0006355">
    <property type="term" value="P:regulation of DNA-templated transcription"/>
    <property type="evidence" value="ECO:0007669"/>
    <property type="project" value="InterPro"/>
</dbReference>
<keyword evidence="3" id="KW-0805">Transcription regulation</keyword>
<dbReference type="SMART" id="SM00448">
    <property type="entry name" value="REC"/>
    <property type="match status" value="1"/>
</dbReference>
<dbReference type="CDD" id="cd17618">
    <property type="entry name" value="REC_OmpR_PhoB"/>
    <property type="match status" value="1"/>
</dbReference>
<keyword evidence="4 7" id="KW-0238">DNA-binding</keyword>
<dbReference type="InterPro" id="IPR016032">
    <property type="entry name" value="Sig_transdc_resp-reg_C-effctor"/>
</dbReference>
<feature type="domain" description="Response regulatory" evidence="8">
    <location>
        <begin position="4"/>
        <end position="120"/>
    </location>
</feature>
<dbReference type="GO" id="GO:0000976">
    <property type="term" value="F:transcription cis-regulatory region binding"/>
    <property type="evidence" value="ECO:0007669"/>
    <property type="project" value="TreeGrafter"/>
</dbReference>
<comment type="caution">
    <text evidence="10">The sequence shown here is derived from an EMBL/GenBank/DDBJ whole genome shotgun (WGS) entry which is preliminary data.</text>
</comment>
<dbReference type="GO" id="GO:0000156">
    <property type="term" value="F:phosphorelay response regulator activity"/>
    <property type="evidence" value="ECO:0007669"/>
    <property type="project" value="TreeGrafter"/>
</dbReference>
<dbReference type="OrthoDB" id="9802426at2"/>
<feature type="DNA-binding region" description="OmpR/PhoB-type" evidence="7">
    <location>
        <begin position="130"/>
        <end position="228"/>
    </location>
</feature>
<dbReference type="EMBL" id="QGKL01000011">
    <property type="protein sequence ID" value="PWQ98571.1"/>
    <property type="molecule type" value="Genomic_DNA"/>
</dbReference>
<evidence type="ECO:0000256" key="3">
    <source>
        <dbReference type="ARBA" id="ARBA00023015"/>
    </source>
</evidence>
<evidence type="ECO:0000313" key="11">
    <source>
        <dbReference type="Proteomes" id="UP000245506"/>
    </source>
</evidence>
<dbReference type="SUPFAM" id="SSF52172">
    <property type="entry name" value="CheY-like"/>
    <property type="match status" value="1"/>
</dbReference>
<evidence type="ECO:0000256" key="5">
    <source>
        <dbReference type="ARBA" id="ARBA00023163"/>
    </source>
</evidence>
<dbReference type="AlphaFoldDB" id="A0A317CK66"/>
<dbReference type="GO" id="GO:0032993">
    <property type="term" value="C:protein-DNA complex"/>
    <property type="evidence" value="ECO:0007669"/>
    <property type="project" value="TreeGrafter"/>
</dbReference>
<dbReference type="SUPFAM" id="SSF46894">
    <property type="entry name" value="C-terminal effector domain of the bipartite response regulators"/>
    <property type="match status" value="1"/>
</dbReference>
<dbReference type="PROSITE" id="PS50110">
    <property type="entry name" value="RESPONSE_REGULATORY"/>
    <property type="match status" value="1"/>
</dbReference>
<dbReference type="Proteomes" id="UP000245506">
    <property type="component" value="Unassembled WGS sequence"/>
</dbReference>
<dbReference type="Gene3D" id="3.40.50.2300">
    <property type="match status" value="1"/>
</dbReference>
<evidence type="ECO:0000259" key="9">
    <source>
        <dbReference type="PROSITE" id="PS51755"/>
    </source>
</evidence>
<dbReference type="Gene3D" id="1.10.10.10">
    <property type="entry name" value="Winged helix-like DNA-binding domain superfamily/Winged helix DNA-binding domain"/>
    <property type="match status" value="1"/>
</dbReference>
<proteinExistence type="predicted"/>
<dbReference type="PROSITE" id="PS51755">
    <property type="entry name" value="OMPR_PHOB"/>
    <property type="match status" value="1"/>
</dbReference>
<dbReference type="RefSeq" id="WP_109822089.1">
    <property type="nucleotide sequence ID" value="NZ_QGKL01000011.1"/>
</dbReference>
<keyword evidence="5" id="KW-0804">Transcription</keyword>
<protein>
    <submittedName>
        <fullName evidence="10">DNA-binding response regulator</fullName>
    </submittedName>
</protein>
<dbReference type="InterPro" id="IPR001867">
    <property type="entry name" value="OmpR/PhoB-type_DNA-bd"/>
</dbReference>
<gene>
    <name evidence="10" type="ORF">DKT75_03715</name>
</gene>
<reference evidence="10 11" key="1">
    <citation type="submission" date="2018-05" db="EMBL/GenBank/DDBJ databases">
        <title>Leucothrix arctica sp. nov., isolated from Arctic seawater.</title>
        <authorList>
            <person name="Choi A."/>
            <person name="Baek K."/>
        </authorList>
    </citation>
    <scope>NUCLEOTIDE SEQUENCE [LARGE SCALE GENOMIC DNA]</scope>
    <source>
        <strain evidence="10 11">IMCC9719</strain>
    </source>
</reference>
<dbReference type="FunFam" id="3.40.50.2300:FF:000001">
    <property type="entry name" value="DNA-binding response regulator PhoB"/>
    <property type="match status" value="1"/>
</dbReference>
<feature type="domain" description="OmpR/PhoB-type" evidence="9">
    <location>
        <begin position="130"/>
        <end position="228"/>
    </location>
</feature>
<evidence type="ECO:0000256" key="2">
    <source>
        <dbReference type="ARBA" id="ARBA00023012"/>
    </source>
</evidence>
<organism evidence="10 11">
    <name type="scientific">Leucothrix arctica</name>
    <dbReference type="NCBI Taxonomy" id="1481894"/>
    <lineage>
        <taxon>Bacteria</taxon>
        <taxon>Pseudomonadati</taxon>
        <taxon>Pseudomonadota</taxon>
        <taxon>Gammaproteobacteria</taxon>
        <taxon>Thiotrichales</taxon>
        <taxon>Thiotrichaceae</taxon>
        <taxon>Leucothrix</taxon>
    </lineage>
</organism>
<evidence type="ECO:0000259" key="8">
    <source>
        <dbReference type="PROSITE" id="PS50110"/>
    </source>
</evidence>
<name>A0A317CK66_9GAMM</name>
<dbReference type="InterPro" id="IPR039420">
    <property type="entry name" value="WalR-like"/>
</dbReference>
<dbReference type="InterPro" id="IPR036388">
    <property type="entry name" value="WH-like_DNA-bd_sf"/>
</dbReference>
<sequence>MTKTILCIEDESSIRDMLRFSLTRAGYNFTEAENSAQMSDRISEQRPDLILMDWMLPDSSGPDLVKQLRKDPHTRDIPIIMLTAKAEEQNMIQGLESGADDYITKPVSLKSLNARIKALLRRTEPAVTATESISYDAITLNLASQTLVVDDEETPIGATELKLLRYFIQNKERVLSRTQLLDHVWGQNNFVEERTVDVHILRLRKLLKARDVDHLIQTVRGSGYKLSK</sequence>
<dbReference type="GO" id="GO:0005829">
    <property type="term" value="C:cytosol"/>
    <property type="evidence" value="ECO:0007669"/>
    <property type="project" value="TreeGrafter"/>
</dbReference>
<keyword evidence="1 6" id="KW-0597">Phosphoprotein</keyword>
<feature type="modified residue" description="4-aspartylphosphate" evidence="6">
    <location>
        <position position="53"/>
    </location>
</feature>
<dbReference type="PANTHER" id="PTHR48111:SF40">
    <property type="entry name" value="PHOSPHATE REGULON TRANSCRIPTIONAL REGULATORY PROTEIN PHOB"/>
    <property type="match status" value="1"/>
</dbReference>
<dbReference type="PANTHER" id="PTHR48111">
    <property type="entry name" value="REGULATOR OF RPOS"/>
    <property type="match status" value="1"/>
</dbReference>
<evidence type="ECO:0000256" key="1">
    <source>
        <dbReference type="ARBA" id="ARBA00022553"/>
    </source>
</evidence>
<dbReference type="Pfam" id="PF00486">
    <property type="entry name" value="Trans_reg_C"/>
    <property type="match status" value="1"/>
</dbReference>
<keyword evidence="2" id="KW-0902">Two-component regulatory system</keyword>
<evidence type="ECO:0000256" key="6">
    <source>
        <dbReference type="PROSITE-ProRule" id="PRU00169"/>
    </source>
</evidence>
<keyword evidence="11" id="KW-1185">Reference proteome</keyword>
<dbReference type="Pfam" id="PF00072">
    <property type="entry name" value="Response_reg"/>
    <property type="match status" value="1"/>
</dbReference>
<dbReference type="InterPro" id="IPR001789">
    <property type="entry name" value="Sig_transdc_resp-reg_receiver"/>
</dbReference>